<gene>
    <name evidence="1" type="ORF">V4836_04065</name>
</gene>
<dbReference type="Proteomes" id="UP001331691">
    <property type="component" value="Unassembled WGS sequence"/>
</dbReference>
<organism evidence="1 2">
    <name type="scientific">Kluyvera ascorbata</name>
    <dbReference type="NCBI Taxonomy" id="51288"/>
    <lineage>
        <taxon>Bacteria</taxon>
        <taxon>Pseudomonadati</taxon>
        <taxon>Pseudomonadota</taxon>
        <taxon>Gammaproteobacteria</taxon>
        <taxon>Enterobacterales</taxon>
        <taxon>Enterobacteriaceae</taxon>
        <taxon>Kluyvera</taxon>
    </lineage>
</organism>
<comment type="caution">
    <text evidence="1">The sequence shown here is derived from an EMBL/GenBank/DDBJ whole genome shotgun (WGS) entry which is preliminary data.</text>
</comment>
<evidence type="ECO:0000313" key="2">
    <source>
        <dbReference type="Proteomes" id="UP001331691"/>
    </source>
</evidence>
<accession>A0AB35X4P8</accession>
<evidence type="ECO:0000313" key="1">
    <source>
        <dbReference type="EMBL" id="MEE9653346.1"/>
    </source>
</evidence>
<dbReference type="RefSeq" id="WP_331387757.1">
    <property type="nucleotide sequence ID" value="NZ_JAZKKV010000001.1"/>
</dbReference>
<protein>
    <submittedName>
        <fullName evidence="1">Uncharacterized protein</fullName>
    </submittedName>
</protein>
<dbReference type="AlphaFoldDB" id="A0AB35X4P8"/>
<keyword evidence="2" id="KW-1185">Reference proteome</keyword>
<proteinExistence type="predicted"/>
<dbReference type="InterPro" id="IPR029063">
    <property type="entry name" value="SAM-dependent_MTases_sf"/>
</dbReference>
<dbReference type="Gene3D" id="3.40.50.150">
    <property type="entry name" value="Vaccinia Virus protein VP39"/>
    <property type="match status" value="1"/>
</dbReference>
<dbReference type="EMBL" id="JAZKKV010000001">
    <property type="protein sequence ID" value="MEE9653346.1"/>
    <property type="molecule type" value="Genomic_DNA"/>
</dbReference>
<name>A0AB35X4P8_9ENTR</name>
<reference evidence="1 2" key="1">
    <citation type="submission" date="2023-10" db="EMBL/GenBank/DDBJ databases">
        <title>Wastewater isolates of ESBL- and carbapenemase-producing Gram-negative bacteria from New Zealand.</title>
        <authorList>
            <person name="Straub C."/>
            <person name="Weaver L."/>
            <person name="Cornelius A."/>
            <person name="Mcgill E."/>
            <person name="Dyet K."/>
            <person name="White L."/>
            <person name="Pattis I."/>
        </authorList>
    </citation>
    <scope>NUCLEOTIDE SEQUENCE [LARGE SCALE GENOMIC DNA]</scope>
    <source>
        <strain evidence="1 2">ESBL09</strain>
    </source>
</reference>
<sequence length="332" mass="36965">MYSEIKKQKNNAYLLVDNSASKQKSNVKQSLRFVDNRTESIAQERMQTDAIKTSKIKQLHAQSHRENNVGIIQLIKWKWVEGTKWVNDDGVLGGGPRRPGAHDGEIVEYDEPAPLLSLNLGAGQNPMVKFGSINLEYSKDDAEKGKANYSDAEYILADATKPLPFRTGVFDEIHAINPYGFNPVSTETSRVMASTGILHVTGNNANKYAKNSGAAHEKPEKAGLYQSGISEISAAHKFGKQSHSGGGTELDISSSQTRSYVKGNKITLSEAAHSSNAELKRYYDLYTKLELEKITEREEGYQDDYSGDDEYLDRDECIELSEFRKKFGNLVL</sequence>